<comment type="caution">
    <text evidence="1">The sequence shown here is derived from an EMBL/GenBank/DDBJ whole genome shotgun (WGS) entry which is preliminary data.</text>
</comment>
<evidence type="ECO:0000313" key="2">
    <source>
        <dbReference type="Proteomes" id="UP000248975"/>
    </source>
</evidence>
<reference evidence="1 2" key="1">
    <citation type="submission" date="2017-08" db="EMBL/GenBank/DDBJ databases">
        <title>Infants hospitalized years apart are colonized by the same room-sourced microbial strains.</title>
        <authorList>
            <person name="Brooks B."/>
            <person name="Olm M.R."/>
            <person name="Firek B.A."/>
            <person name="Baker R."/>
            <person name="Thomas B.C."/>
            <person name="Morowitz M.J."/>
            <person name="Banfield J.F."/>
        </authorList>
    </citation>
    <scope>NUCLEOTIDE SEQUENCE [LARGE SCALE GENOMIC DNA]</scope>
    <source>
        <strain evidence="1">S2_003_000_R2_11</strain>
    </source>
</reference>
<evidence type="ECO:0000313" key="1">
    <source>
        <dbReference type="EMBL" id="PZQ95668.1"/>
    </source>
</evidence>
<name>A0A2W5RYC2_CERSP</name>
<accession>A0A2W5RYC2</accession>
<organism evidence="1 2">
    <name type="scientific">Cereibacter sphaeroides</name>
    <name type="common">Rhodobacter sphaeroides</name>
    <dbReference type="NCBI Taxonomy" id="1063"/>
    <lineage>
        <taxon>Bacteria</taxon>
        <taxon>Pseudomonadati</taxon>
        <taxon>Pseudomonadota</taxon>
        <taxon>Alphaproteobacteria</taxon>
        <taxon>Rhodobacterales</taxon>
        <taxon>Paracoccaceae</taxon>
        <taxon>Cereibacter</taxon>
    </lineage>
</organism>
<dbReference type="AlphaFoldDB" id="A0A2W5RYC2"/>
<protein>
    <submittedName>
        <fullName evidence="1">Uncharacterized protein</fullName>
    </submittedName>
</protein>
<dbReference type="Proteomes" id="UP000248975">
    <property type="component" value="Unassembled WGS sequence"/>
</dbReference>
<dbReference type="EMBL" id="QFQS01000006">
    <property type="protein sequence ID" value="PZQ95668.1"/>
    <property type="molecule type" value="Genomic_DNA"/>
</dbReference>
<proteinExistence type="predicted"/>
<gene>
    <name evidence="1" type="ORF">DI533_18700</name>
</gene>
<sequence length="105" mass="11990">MEIAWPFTRRFSALHLHVEANRGEMQQGNVMTAVSSDQFAWKDQRLTHIPTGATFELRSKLVFYGSAGDDLADGTRYEREDIFALGTVLLCERRALERLKKGMAR</sequence>